<dbReference type="AlphaFoldDB" id="A0A1F6UQU8"/>
<protein>
    <submittedName>
        <fullName evidence="1">Uncharacterized protein</fullName>
    </submittedName>
</protein>
<accession>A0A1F6UQU8</accession>
<gene>
    <name evidence="1" type="ORF">A2814_01265</name>
</gene>
<evidence type="ECO:0000313" key="1">
    <source>
        <dbReference type="EMBL" id="OGI59682.1"/>
    </source>
</evidence>
<organism evidence="1 2">
    <name type="scientific">Candidatus Nomurabacteria bacterium RIFCSPHIGHO2_01_FULL_38_19</name>
    <dbReference type="NCBI Taxonomy" id="1801732"/>
    <lineage>
        <taxon>Bacteria</taxon>
        <taxon>Candidatus Nomuraibacteriota</taxon>
    </lineage>
</organism>
<reference evidence="1 2" key="1">
    <citation type="journal article" date="2016" name="Nat. Commun.">
        <title>Thousands of microbial genomes shed light on interconnected biogeochemical processes in an aquifer system.</title>
        <authorList>
            <person name="Anantharaman K."/>
            <person name="Brown C.T."/>
            <person name="Hug L.A."/>
            <person name="Sharon I."/>
            <person name="Castelle C.J."/>
            <person name="Probst A.J."/>
            <person name="Thomas B.C."/>
            <person name="Singh A."/>
            <person name="Wilkins M.J."/>
            <person name="Karaoz U."/>
            <person name="Brodie E.L."/>
            <person name="Williams K.H."/>
            <person name="Hubbard S.S."/>
            <person name="Banfield J.F."/>
        </authorList>
    </citation>
    <scope>NUCLEOTIDE SEQUENCE [LARGE SCALE GENOMIC DNA]</scope>
</reference>
<comment type="caution">
    <text evidence="1">The sequence shown here is derived from an EMBL/GenBank/DDBJ whole genome shotgun (WGS) entry which is preliminary data.</text>
</comment>
<proteinExistence type="predicted"/>
<dbReference type="Proteomes" id="UP000177869">
    <property type="component" value="Unassembled WGS sequence"/>
</dbReference>
<name>A0A1F6UQU8_9BACT</name>
<sequence>MISETALQEFKELYVEEFGEEISDEQATELGINLLTLFHHIYRPVKKDWLGAVSDKEKPIIKNFSPYERNNNI</sequence>
<dbReference type="EMBL" id="MFTI01000028">
    <property type="protein sequence ID" value="OGI59682.1"/>
    <property type="molecule type" value="Genomic_DNA"/>
</dbReference>
<evidence type="ECO:0000313" key="2">
    <source>
        <dbReference type="Proteomes" id="UP000177869"/>
    </source>
</evidence>
<dbReference type="STRING" id="1801732.A2814_01265"/>